<evidence type="ECO:0000256" key="1">
    <source>
        <dbReference type="SAM" id="Coils"/>
    </source>
</evidence>
<keyword evidence="3" id="KW-1185">Reference proteome</keyword>
<dbReference type="AlphaFoldDB" id="A0A7M5UI30"/>
<dbReference type="EnsemblMetazoa" id="CLYHEMT000216.1">
    <property type="protein sequence ID" value="CLYHEMP000216.1"/>
    <property type="gene ID" value="CLYHEMG000216"/>
</dbReference>
<sequence>MSDTEDVPAILPNNELALVKQRLSCYTECIIGTRNFVQEITRSILGIEKAMATVSKHVNQLSDSEERAFENLKSCRVKIMRVFARSHGVVKDIEWLAERLLKKLSKVNAGDSQEKKEEKYAKAIDDFEENVKTRLEEVRNVCMEFDEISENGFEINTAIEKLKDSVRVKQIQLKTQIGSEITKTRICYITSGTAAVIVAYLAFNGYLKSIALNVLKSANLATAAESLVAAEDIQLEEATTKGTLFSQVAQGVFAAISASSLSYGIGEHLVVKDIQRQLKEGNKIIELIAEHITKFEEKYLEIKALIKVKKENMDEIKYQMQHCQADVRNVKDCNFDDEEIEDLKEHLKSLIAECQAYQRVKLEFDVSTDVKEIADSV</sequence>
<dbReference type="Gene3D" id="1.20.1170.10">
    <property type="match status" value="1"/>
</dbReference>
<keyword evidence="1" id="KW-0175">Coiled coil</keyword>
<name>A0A7M5UI30_9CNID</name>
<proteinExistence type="predicted"/>
<evidence type="ECO:0000313" key="3">
    <source>
        <dbReference type="Proteomes" id="UP000594262"/>
    </source>
</evidence>
<evidence type="ECO:0000313" key="2">
    <source>
        <dbReference type="EnsemblMetazoa" id="CLYHEMP000216.1"/>
    </source>
</evidence>
<protein>
    <submittedName>
        <fullName evidence="2">Uncharacterized protein</fullName>
    </submittedName>
</protein>
<organism evidence="2 3">
    <name type="scientific">Clytia hemisphaerica</name>
    <dbReference type="NCBI Taxonomy" id="252671"/>
    <lineage>
        <taxon>Eukaryota</taxon>
        <taxon>Metazoa</taxon>
        <taxon>Cnidaria</taxon>
        <taxon>Hydrozoa</taxon>
        <taxon>Hydroidolina</taxon>
        <taxon>Leptothecata</taxon>
        <taxon>Obeliida</taxon>
        <taxon>Clytiidae</taxon>
        <taxon>Clytia</taxon>
    </lineage>
</organism>
<dbReference type="Proteomes" id="UP000594262">
    <property type="component" value="Unplaced"/>
</dbReference>
<feature type="coiled-coil region" evidence="1">
    <location>
        <begin position="333"/>
        <end position="360"/>
    </location>
</feature>
<reference evidence="2" key="1">
    <citation type="submission" date="2021-01" db="UniProtKB">
        <authorList>
            <consortium name="EnsemblMetazoa"/>
        </authorList>
    </citation>
    <scope>IDENTIFICATION</scope>
</reference>
<accession>A0A7M5UI30</accession>